<dbReference type="Proteomes" id="UP000696280">
    <property type="component" value="Unassembled WGS sequence"/>
</dbReference>
<reference evidence="1" key="1">
    <citation type="submission" date="2021-07" db="EMBL/GenBank/DDBJ databases">
        <authorList>
            <person name="Durling M."/>
        </authorList>
    </citation>
    <scope>NUCLEOTIDE SEQUENCE</scope>
</reference>
<gene>
    <name evidence="1" type="ORF">HYFRA_00011884</name>
</gene>
<dbReference type="EMBL" id="CAJVRL010000068">
    <property type="protein sequence ID" value="CAG8956100.1"/>
    <property type="molecule type" value="Genomic_DNA"/>
</dbReference>
<sequence length="85" mass="9054">MDSRQQYKTPQEAKPQRLDVMLWSSAQLSLIATATATATASASTSASASATNFFSTSGHTHTYHTRVTVEILGKRAVPTVVARSA</sequence>
<accession>A0A9N9L1S2</accession>
<name>A0A9N9L1S2_9HELO</name>
<comment type="caution">
    <text evidence="1">The sequence shown here is derived from an EMBL/GenBank/DDBJ whole genome shotgun (WGS) entry which is preliminary data.</text>
</comment>
<evidence type="ECO:0000313" key="1">
    <source>
        <dbReference type="EMBL" id="CAG8956100.1"/>
    </source>
</evidence>
<organism evidence="1 2">
    <name type="scientific">Hymenoscyphus fraxineus</name>
    <dbReference type="NCBI Taxonomy" id="746836"/>
    <lineage>
        <taxon>Eukaryota</taxon>
        <taxon>Fungi</taxon>
        <taxon>Dikarya</taxon>
        <taxon>Ascomycota</taxon>
        <taxon>Pezizomycotina</taxon>
        <taxon>Leotiomycetes</taxon>
        <taxon>Helotiales</taxon>
        <taxon>Helotiaceae</taxon>
        <taxon>Hymenoscyphus</taxon>
    </lineage>
</organism>
<evidence type="ECO:0000313" key="2">
    <source>
        <dbReference type="Proteomes" id="UP000696280"/>
    </source>
</evidence>
<protein>
    <submittedName>
        <fullName evidence="1">Uncharacterized protein</fullName>
    </submittedName>
</protein>
<proteinExistence type="predicted"/>
<keyword evidence="2" id="KW-1185">Reference proteome</keyword>
<dbReference type="AlphaFoldDB" id="A0A9N9L1S2"/>